<dbReference type="SUPFAM" id="SSF50090">
    <property type="entry name" value="Electron transport accessory proteins"/>
    <property type="match status" value="1"/>
</dbReference>
<dbReference type="AlphaFoldDB" id="A0A1I5G3M1"/>
<feature type="domain" description="Nitrile hydratase beta subunit-like N-terminal" evidence="2">
    <location>
        <begin position="1"/>
        <end position="75"/>
    </location>
</feature>
<dbReference type="Gene3D" id="1.10.472.20">
    <property type="entry name" value="Nitrile hydratase, beta subunit"/>
    <property type="match status" value="1"/>
</dbReference>
<keyword evidence="4" id="KW-1185">Reference proteome</keyword>
<dbReference type="OrthoDB" id="9811616at2"/>
<dbReference type="InterPro" id="IPR023808">
    <property type="entry name" value="Nitrile_Hydratase_acc_put"/>
</dbReference>
<gene>
    <name evidence="3" type="ORF">SAMN05216207_10432</name>
</gene>
<evidence type="ECO:0000259" key="2">
    <source>
        <dbReference type="Pfam" id="PF21006"/>
    </source>
</evidence>
<feature type="region of interest" description="Disordered" evidence="1">
    <location>
        <begin position="73"/>
        <end position="97"/>
    </location>
</feature>
<proteinExistence type="predicted"/>
<organism evidence="3 4">
    <name type="scientific">Pseudonocardia ammonioxydans</name>
    <dbReference type="NCBI Taxonomy" id="260086"/>
    <lineage>
        <taxon>Bacteria</taxon>
        <taxon>Bacillati</taxon>
        <taxon>Actinomycetota</taxon>
        <taxon>Actinomycetes</taxon>
        <taxon>Pseudonocardiales</taxon>
        <taxon>Pseudonocardiaceae</taxon>
        <taxon>Pseudonocardia</taxon>
    </lineage>
</organism>
<dbReference type="InterPro" id="IPR049054">
    <property type="entry name" value="CN_hydtase_beta-like_N"/>
</dbReference>
<protein>
    <submittedName>
        <fullName evidence="3">Nitrile hydratase accessory protein</fullName>
    </submittedName>
</protein>
<dbReference type="Proteomes" id="UP000199614">
    <property type="component" value="Unassembled WGS sequence"/>
</dbReference>
<accession>A0A1I5G3M1</accession>
<dbReference type="Pfam" id="PF21006">
    <property type="entry name" value="NHase_beta_N"/>
    <property type="match status" value="1"/>
</dbReference>
<sequence>MFDEPWQASAFALAVALQDRGVLDRRDFAVALGGELESGHDYWDAWLAALEQLLAEHGLTNPGSLDERTAAWRRAAAATPHGSPVTLDADPQRLRHP</sequence>
<reference evidence="3 4" key="1">
    <citation type="submission" date="2016-10" db="EMBL/GenBank/DDBJ databases">
        <authorList>
            <person name="de Groot N.N."/>
        </authorList>
    </citation>
    <scope>NUCLEOTIDE SEQUENCE [LARGE SCALE GENOMIC DNA]</scope>
    <source>
        <strain evidence="3 4">CGMCC 4.1877</strain>
    </source>
</reference>
<evidence type="ECO:0000256" key="1">
    <source>
        <dbReference type="SAM" id="MobiDB-lite"/>
    </source>
</evidence>
<name>A0A1I5G3M1_PSUAM</name>
<dbReference type="InterPro" id="IPR042262">
    <property type="entry name" value="CN_hydtase_beta_C"/>
</dbReference>
<dbReference type="STRING" id="260086.SAMN05216207_10432"/>
<evidence type="ECO:0000313" key="4">
    <source>
        <dbReference type="Proteomes" id="UP000199614"/>
    </source>
</evidence>
<dbReference type="EMBL" id="FOUY01000043">
    <property type="protein sequence ID" value="SFO30489.1"/>
    <property type="molecule type" value="Genomic_DNA"/>
</dbReference>
<dbReference type="InterPro" id="IPR008990">
    <property type="entry name" value="Elect_transpt_acc-like_dom_sf"/>
</dbReference>
<dbReference type="NCBIfam" id="TIGR03889">
    <property type="entry name" value="nitrile_acc"/>
    <property type="match status" value="1"/>
</dbReference>
<evidence type="ECO:0000313" key="3">
    <source>
        <dbReference type="EMBL" id="SFO30489.1"/>
    </source>
</evidence>